<dbReference type="WBParaSite" id="JU765_v2.g16633.t1">
    <property type="protein sequence ID" value="JU765_v2.g16633.t1"/>
    <property type="gene ID" value="JU765_v2.g16633"/>
</dbReference>
<proteinExistence type="predicted"/>
<accession>A0AC34QIE8</accession>
<organism evidence="1 2">
    <name type="scientific">Panagrolaimus sp. JU765</name>
    <dbReference type="NCBI Taxonomy" id="591449"/>
    <lineage>
        <taxon>Eukaryota</taxon>
        <taxon>Metazoa</taxon>
        <taxon>Ecdysozoa</taxon>
        <taxon>Nematoda</taxon>
        <taxon>Chromadorea</taxon>
        <taxon>Rhabditida</taxon>
        <taxon>Tylenchina</taxon>
        <taxon>Panagrolaimomorpha</taxon>
        <taxon>Panagrolaimoidea</taxon>
        <taxon>Panagrolaimidae</taxon>
        <taxon>Panagrolaimus</taxon>
    </lineage>
</organism>
<reference evidence="2" key="1">
    <citation type="submission" date="2022-11" db="UniProtKB">
        <authorList>
            <consortium name="WormBaseParasite"/>
        </authorList>
    </citation>
    <scope>IDENTIFICATION</scope>
</reference>
<evidence type="ECO:0000313" key="2">
    <source>
        <dbReference type="WBParaSite" id="JU765_v2.g16633.t1"/>
    </source>
</evidence>
<sequence length="414" mass="47110">MFFFAGFLLLFLPGLSGLNNGLARTPPMGWMSWLKFYCEVDCQKHPDGCINEKLYATMADYLSKEGYKDVGYEYIHIDDCWMSNERDKQGKLTADSKRFPRGIPWLANHIHSLGLKFAMYEDYGTKTCAGYPGSLGHLRVDAETFASWNVDYLKLDACYIDDKKIPGGHFRMEKYLNATGRPIVYSCCIPGYAVPRADTINLTQLAEHCNSWRNYWDIEKSWKSIMGVIEFYNKHQDKLANASGPGSWNDPDMIMVGNDEITDNQARAQMTIWSIWSAPLIMSNDLRKISKTQKEILQNRDVIAIDQDPLGIMGKMILNVNNVFVYVKPVTPVKIIEGQKYYSFAIAILNTARFSVKVDVKVDKLGLSNKNGYLLHDLWTNQSKGIIYPGNDIKTRVPSTGIQFYKATIKDSEI</sequence>
<evidence type="ECO:0000313" key="1">
    <source>
        <dbReference type="Proteomes" id="UP000887576"/>
    </source>
</evidence>
<name>A0AC34QIE8_9BILA</name>
<protein>
    <submittedName>
        <fullName evidence="2">Alpha-galactosidase</fullName>
    </submittedName>
</protein>
<dbReference type="Proteomes" id="UP000887576">
    <property type="component" value="Unplaced"/>
</dbReference>